<evidence type="ECO:0000256" key="1">
    <source>
        <dbReference type="ARBA" id="ARBA00005031"/>
    </source>
</evidence>
<dbReference type="Pfam" id="PF00113">
    <property type="entry name" value="Enolase_C"/>
    <property type="match status" value="1"/>
</dbReference>
<keyword evidence="11" id="KW-1185">Reference proteome</keyword>
<protein>
    <recommendedName>
        <fullName evidence="3">phosphopyruvate hydratase</fullName>
        <ecNumber evidence="3">4.2.1.11</ecNumber>
    </recommendedName>
</protein>
<dbReference type="GO" id="GO:0000015">
    <property type="term" value="C:phosphopyruvate hydratase complex"/>
    <property type="evidence" value="ECO:0007669"/>
    <property type="project" value="InterPro"/>
</dbReference>
<gene>
    <name evidence="10" type="ORF">SteCoe_10650</name>
</gene>
<dbReference type="SUPFAM" id="SSF47391">
    <property type="entry name" value="Dimerization-anchoring domain of cAMP-dependent PK regulatory subunit"/>
    <property type="match status" value="1"/>
</dbReference>
<dbReference type="SMART" id="SM01192">
    <property type="entry name" value="Enolase_C"/>
    <property type="match status" value="1"/>
</dbReference>
<dbReference type="EMBL" id="MPUH01000173">
    <property type="protein sequence ID" value="OMJ87568.1"/>
    <property type="molecule type" value="Genomic_DNA"/>
</dbReference>
<dbReference type="OrthoDB" id="309874at2759"/>
<accession>A0A1R2CEW3</accession>
<feature type="domain" description="Enolase C-terminal TIM barrel" evidence="8">
    <location>
        <begin position="193"/>
        <end position="468"/>
    </location>
</feature>
<reference evidence="10 11" key="1">
    <citation type="submission" date="2016-11" db="EMBL/GenBank/DDBJ databases">
        <title>The macronuclear genome of Stentor coeruleus: a giant cell with tiny introns.</title>
        <authorList>
            <person name="Slabodnick M."/>
            <person name="Ruby J.G."/>
            <person name="Reiff S.B."/>
            <person name="Swart E.C."/>
            <person name="Gosai S."/>
            <person name="Prabakaran S."/>
            <person name="Witkowska E."/>
            <person name="Larue G.E."/>
            <person name="Fisher S."/>
            <person name="Freeman R.M."/>
            <person name="Gunawardena J."/>
            <person name="Chu W."/>
            <person name="Stover N.A."/>
            <person name="Gregory B.D."/>
            <person name="Nowacki M."/>
            <person name="Derisi J."/>
            <person name="Roy S.W."/>
            <person name="Marshall W.F."/>
            <person name="Sood P."/>
        </authorList>
    </citation>
    <scope>NUCLEOTIDE SEQUENCE [LARGE SCALE GENOMIC DNA]</scope>
    <source>
        <strain evidence="10">WM001</strain>
    </source>
</reference>
<dbReference type="SUPFAM" id="SSF51604">
    <property type="entry name" value="Enolase C-terminal domain-like"/>
    <property type="match status" value="1"/>
</dbReference>
<dbReference type="Pfam" id="PF03952">
    <property type="entry name" value="Enolase_N"/>
    <property type="match status" value="1"/>
</dbReference>
<keyword evidence="5" id="KW-0324">Glycolysis</keyword>
<dbReference type="InterPro" id="IPR020810">
    <property type="entry name" value="Enolase_C"/>
</dbReference>
<comment type="pathway">
    <text evidence="1">Carbohydrate degradation; glycolysis; pyruvate from D-glyceraldehyde 3-phosphate: step 4/5.</text>
</comment>
<evidence type="ECO:0000256" key="4">
    <source>
        <dbReference type="ARBA" id="ARBA00022842"/>
    </source>
</evidence>
<evidence type="ECO:0000256" key="2">
    <source>
        <dbReference type="ARBA" id="ARBA00009604"/>
    </source>
</evidence>
<evidence type="ECO:0000259" key="8">
    <source>
        <dbReference type="SMART" id="SM01192"/>
    </source>
</evidence>
<feature type="domain" description="Enolase N-terminal" evidence="9">
    <location>
        <begin position="57"/>
        <end position="177"/>
    </location>
</feature>
<keyword evidence="7" id="KW-0479">Metal-binding</keyword>
<feature type="binding site" evidence="7">
    <location>
        <position position="333"/>
    </location>
    <ligand>
        <name>Mg(2+)</name>
        <dbReference type="ChEBI" id="CHEBI:18420"/>
    </ligand>
</feature>
<comment type="similarity">
    <text evidence="2">Belongs to the enolase family.</text>
</comment>
<organism evidence="10 11">
    <name type="scientific">Stentor coeruleus</name>
    <dbReference type="NCBI Taxonomy" id="5963"/>
    <lineage>
        <taxon>Eukaryota</taxon>
        <taxon>Sar</taxon>
        <taxon>Alveolata</taxon>
        <taxon>Ciliophora</taxon>
        <taxon>Postciliodesmatophora</taxon>
        <taxon>Heterotrichea</taxon>
        <taxon>Heterotrichida</taxon>
        <taxon>Stentoridae</taxon>
        <taxon>Stentor</taxon>
    </lineage>
</organism>
<dbReference type="Gene3D" id="3.30.390.10">
    <property type="entry name" value="Enolase-like, N-terminal domain"/>
    <property type="match status" value="1"/>
</dbReference>
<dbReference type="PIRSF" id="PIRSF001400">
    <property type="entry name" value="Enolase"/>
    <property type="match status" value="1"/>
</dbReference>
<comment type="cofactor">
    <cofactor evidence="7">
        <name>Mg(2+)</name>
        <dbReference type="ChEBI" id="CHEBI:18420"/>
    </cofactor>
    <text evidence="7">Mg(2+) is required for catalysis and for stabilizing the dimer.</text>
</comment>
<evidence type="ECO:0000256" key="6">
    <source>
        <dbReference type="ARBA" id="ARBA00023239"/>
    </source>
</evidence>
<dbReference type="GO" id="GO:0006096">
    <property type="term" value="P:glycolytic process"/>
    <property type="evidence" value="ECO:0007669"/>
    <property type="project" value="UniProtKB-UniPathway"/>
</dbReference>
<dbReference type="Proteomes" id="UP000187209">
    <property type="component" value="Unassembled WGS sequence"/>
</dbReference>
<comment type="caution">
    <text evidence="10">The sequence shown here is derived from an EMBL/GenBank/DDBJ whole genome shotgun (WGS) entry which is preliminary data.</text>
</comment>
<dbReference type="PANTHER" id="PTHR11902">
    <property type="entry name" value="ENOLASE"/>
    <property type="match status" value="1"/>
</dbReference>
<dbReference type="InterPro" id="IPR020811">
    <property type="entry name" value="Enolase_N"/>
</dbReference>
<dbReference type="InterPro" id="IPR000941">
    <property type="entry name" value="Enolase"/>
</dbReference>
<dbReference type="UniPathway" id="UPA00109">
    <property type="reaction ID" value="UER00187"/>
</dbReference>
<sequence>MADSPLITAELREYIQRFKIEEVVTSAINSLAHKLPGDPFTFLAGFFADLSEEPPSVSEIRAREILLETRPSLEVIIECQSKGQVFPAPPFVFSPGQDEGNYTLDNDRMDGKGMRNAARIAENLKSILYEQDIANQRKIDNLLSKEPGITSNVLVSVSFSCAVAAAFFKKVPVYKHIFEKYTRREWDTGPFPKLMLPLLFTGKSNGSKVKFSRFIIYEAHAEKISPHALMDGTKKIYETVRKILASGKGGEAGLRPSHSGFIPLAENINECLKIIEDTMNQSGFNLGEDFLVAIDCNAEEYYLKDLQKYEMDGFKAPPDVTQLTEFYAKLVNDKAYIGMLIDPFVAEDLNSWKNLAARVPNKRLASVKMGKDIEKLRAHAENEETKAELWLPSAVAFHYSYQVTNIIDLAKVLTKNNCNMIITEHPFESLDTTLIDLAVGLKAEFLQMSAPIKSPAFAKFNRIIQLRT</sequence>
<dbReference type="EC" id="4.2.1.11" evidence="3"/>
<evidence type="ECO:0000313" key="11">
    <source>
        <dbReference type="Proteomes" id="UP000187209"/>
    </source>
</evidence>
<name>A0A1R2CEW3_9CILI</name>
<dbReference type="Gene3D" id="1.20.890.10">
    <property type="entry name" value="cAMP-dependent protein kinase regulatory subunit, dimerization-anchoring domain"/>
    <property type="match status" value="1"/>
</dbReference>
<dbReference type="AlphaFoldDB" id="A0A1R2CEW3"/>
<keyword evidence="6" id="KW-0456">Lyase</keyword>
<dbReference type="Gene3D" id="3.20.20.120">
    <property type="entry name" value="Enolase-like C-terminal domain"/>
    <property type="match status" value="1"/>
</dbReference>
<proteinExistence type="inferred from homology"/>
<evidence type="ECO:0000313" key="10">
    <source>
        <dbReference type="EMBL" id="OMJ87568.1"/>
    </source>
</evidence>
<evidence type="ECO:0000256" key="7">
    <source>
        <dbReference type="PIRSR" id="PIRSR001400-3"/>
    </source>
</evidence>
<dbReference type="GO" id="GO:0004634">
    <property type="term" value="F:phosphopyruvate hydratase activity"/>
    <property type="evidence" value="ECO:0007669"/>
    <property type="project" value="UniProtKB-EC"/>
</dbReference>
<evidence type="ECO:0000256" key="5">
    <source>
        <dbReference type="ARBA" id="ARBA00023152"/>
    </source>
</evidence>
<dbReference type="InterPro" id="IPR036849">
    <property type="entry name" value="Enolase-like_C_sf"/>
</dbReference>
<evidence type="ECO:0000256" key="3">
    <source>
        <dbReference type="ARBA" id="ARBA00012058"/>
    </source>
</evidence>
<dbReference type="PANTHER" id="PTHR11902:SF1">
    <property type="entry name" value="ENOLASE"/>
    <property type="match status" value="1"/>
</dbReference>
<evidence type="ECO:0000259" key="9">
    <source>
        <dbReference type="SMART" id="SM01193"/>
    </source>
</evidence>
<dbReference type="SMART" id="SM01193">
    <property type="entry name" value="Enolase_N"/>
    <property type="match status" value="1"/>
</dbReference>
<dbReference type="InterPro" id="IPR029017">
    <property type="entry name" value="Enolase-like_N"/>
</dbReference>
<dbReference type="GO" id="GO:0000287">
    <property type="term" value="F:magnesium ion binding"/>
    <property type="evidence" value="ECO:0007669"/>
    <property type="project" value="InterPro"/>
</dbReference>
<keyword evidence="4 7" id="KW-0460">Magnesium</keyword>
<dbReference type="SUPFAM" id="SSF54826">
    <property type="entry name" value="Enolase N-terminal domain-like"/>
    <property type="match status" value="1"/>
</dbReference>